<dbReference type="Proteomes" id="UP001239111">
    <property type="component" value="Chromosome 4"/>
</dbReference>
<sequence length="179" mass="20031">MWRHMNLHELEDSAPRQPGDTYFACENETSERIMAETQESHVNGLKSGESSEMLGGLEAQQTQFPQDLDQDGALSQGSLPRFDDLKQYLEERKGEKPEVQKLPNCARQGQNTSDQTSETPPQTFSEAIEAGTSDPCEALQFDITMPCESSGTIQEGDCIVEQLLRSEHDSWILNSQYGE</sequence>
<keyword evidence="2" id="KW-1185">Reference proteome</keyword>
<comment type="caution">
    <text evidence="1">The sequence shown here is derived from an EMBL/GenBank/DDBJ whole genome shotgun (WGS) entry which is preliminary data.</text>
</comment>
<gene>
    <name evidence="1" type="ORF">QAD02_008665</name>
</gene>
<name>A0ACC2N7Q9_9HYME</name>
<organism evidence="1 2">
    <name type="scientific">Eretmocerus hayati</name>
    <dbReference type="NCBI Taxonomy" id="131215"/>
    <lineage>
        <taxon>Eukaryota</taxon>
        <taxon>Metazoa</taxon>
        <taxon>Ecdysozoa</taxon>
        <taxon>Arthropoda</taxon>
        <taxon>Hexapoda</taxon>
        <taxon>Insecta</taxon>
        <taxon>Pterygota</taxon>
        <taxon>Neoptera</taxon>
        <taxon>Endopterygota</taxon>
        <taxon>Hymenoptera</taxon>
        <taxon>Apocrita</taxon>
        <taxon>Proctotrupomorpha</taxon>
        <taxon>Chalcidoidea</taxon>
        <taxon>Aphelinidae</taxon>
        <taxon>Aphelininae</taxon>
        <taxon>Eretmocerus</taxon>
    </lineage>
</organism>
<protein>
    <submittedName>
        <fullName evidence="1">Uncharacterized protein</fullName>
    </submittedName>
</protein>
<accession>A0ACC2N7Q9</accession>
<evidence type="ECO:0000313" key="2">
    <source>
        <dbReference type="Proteomes" id="UP001239111"/>
    </source>
</evidence>
<reference evidence="1" key="1">
    <citation type="submission" date="2023-04" db="EMBL/GenBank/DDBJ databases">
        <title>A chromosome-level genome assembly of the parasitoid wasp Eretmocerus hayati.</title>
        <authorList>
            <person name="Zhong Y."/>
            <person name="Liu S."/>
            <person name="Liu Y."/>
        </authorList>
    </citation>
    <scope>NUCLEOTIDE SEQUENCE</scope>
    <source>
        <strain evidence="1">ZJU_SS_LIU_2023</strain>
    </source>
</reference>
<dbReference type="EMBL" id="CM056744">
    <property type="protein sequence ID" value="KAJ8667003.1"/>
    <property type="molecule type" value="Genomic_DNA"/>
</dbReference>
<proteinExistence type="predicted"/>
<evidence type="ECO:0000313" key="1">
    <source>
        <dbReference type="EMBL" id="KAJ8667003.1"/>
    </source>
</evidence>